<proteinExistence type="predicted"/>
<sequence>MRDLTTYESGPKPLFWSRLHTPVLAPGRTKHMKVRRLRKAGNCTMYTCSQHSKTARSAFQGHYLPF</sequence>
<reference evidence="1 2" key="1">
    <citation type="submission" date="2015-08" db="EMBL/GenBank/DDBJ databases">
        <title>Genome sequencing of Penicillium nordicum.</title>
        <authorList>
            <person name="Nguyen H.D."/>
            <person name="Seifert K.A."/>
        </authorList>
    </citation>
    <scope>NUCLEOTIDE SEQUENCE [LARGE SCALE GENOMIC DNA]</scope>
    <source>
        <strain evidence="1 2">DAOMC 185683</strain>
    </source>
</reference>
<protein>
    <submittedName>
        <fullName evidence="1">Uncharacterized protein</fullName>
    </submittedName>
</protein>
<accession>A0A0M8P3H8</accession>
<comment type="caution">
    <text evidence="1">The sequence shown here is derived from an EMBL/GenBank/DDBJ whole genome shotgun (WGS) entry which is preliminary data.</text>
</comment>
<evidence type="ECO:0000313" key="2">
    <source>
        <dbReference type="Proteomes" id="UP000037696"/>
    </source>
</evidence>
<dbReference type="AlphaFoldDB" id="A0A0M8P3H8"/>
<organism evidence="1 2">
    <name type="scientific">Penicillium nordicum</name>
    <dbReference type="NCBI Taxonomy" id="229535"/>
    <lineage>
        <taxon>Eukaryota</taxon>
        <taxon>Fungi</taxon>
        <taxon>Dikarya</taxon>
        <taxon>Ascomycota</taxon>
        <taxon>Pezizomycotina</taxon>
        <taxon>Eurotiomycetes</taxon>
        <taxon>Eurotiomycetidae</taxon>
        <taxon>Eurotiales</taxon>
        <taxon>Aspergillaceae</taxon>
        <taxon>Penicillium</taxon>
    </lineage>
</organism>
<dbReference type="Proteomes" id="UP000037696">
    <property type="component" value="Unassembled WGS sequence"/>
</dbReference>
<keyword evidence="2" id="KW-1185">Reference proteome</keyword>
<gene>
    <name evidence="1" type="ORF">ACN38_g9513</name>
</gene>
<evidence type="ECO:0000313" key="1">
    <source>
        <dbReference type="EMBL" id="KOS39640.1"/>
    </source>
</evidence>
<dbReference type="EMBL" id="LHQQ01000194">
    <property type="protein sequence ID" value="KOS39640.1"/>
    <property type="molecule type" value="Genomic_DNA"/>
</dbReference>
<name>A0A0M8P3H8_9EURO</name>